<feature type="transmembrane region" description="Helical" evidence="1">
    <location>
        <begin position="307"/>
        <end position="333"/>
    </location>
</feature>
<dbReference type="PANTHER" id="PTHR36840:SF1">
    <property type="entry name" value="BLL5714 PROTEIN"/>
    <property type="match status" value="1"/>
</dbReference>
<feature type="transmembrane region" description="Helical" evidence="1">
    <location>
        <begin position="12"/>
        <end position="32"/>
    </location>
</feature>
<sequence>MGGRDRHETHRVATPLELLFDLTFVIAFGLAASQFAHAMAEAHYGAGLLGFGFASFAISWAWINFSWFSSAYDTDDWIFRVVTMVQMIGVLVLAIGLPPMFASIEHGHHLDNSTMVLGYVIMRVAMVTQWLRAAKQDPARRRACLTYVTAISVAQVGWLVQIFLDFSVGVSVVFAVILATVEMLGPYIAERRDGGTPWHAHHIAERYSLFAIIALGEGVVGTVATLSAVVEEHGWTMDTALVGMAGTGLTFGMWWVYYMLPSAQILHTHRERSFVWGYGQILVIASIVATGAGLHTAAYFIENKAHIGAVATVLTVAIPVAVFLAGVYALYYYIVRRFELLHILLLTGTLGVIVVAVIAASLGVGMATCLVIVMLAPAVTVVGYEVQGHRYQAEAVAEQTASARH</sequence>
<feature type="transmembrane region" description="Helical" evidence="1">
    <location>
        <begin position="143"/>
        <end position="164"/>
    </location>
</feature>
<keyword evidence="1" id="KW-1133">Transmembrane helix</keyword>
<feature type="transmembrane region" description="Helical" evidence="1">
    <location>
        <begin position="209"/>
        <end position="229"/>
    </location>
</feature>
<feature type="transmembrane region" description="Helical" evidence="1">
    <location>
        <begin position="281"/>
        <end position="301"/>
    </location>
</feature>
<proteinExistence type="predicted"/>
<evidence type="ECO:0000313" key="2">
    <source>
        <dbReference type="EMBL" id="RBP46438.1"/>
    </source>
</evidence>
<feature type="transmembrane region" description="Helical" evidence="1">
    <location>
        <begin position="241"/>
        <end position="260"/>
    </location>
</feature>
<dbReference type="PANTHER" id="PTHR36840">
    <property type="entry name" value="BLL5714 PROTEIN"/>
    <property type="match status" value="1"/>
</dbReference>
<reference evidence="2 3" key="1">
    <citation type="submission" date="2018-06" db="EMBL/GenBank/DDBJ databases">
        <title>Genomic Encyclopedia of Type Strains, Phase IV (KMG-IV): sequencing the most valuable type-strain genomes for metagenomic binning, comparative biology and taxonomic classification.</title>
        <authorList>
            <person name="Goeker M."/>
        </authorList>
    </citation>
    <scope>NUCLEOTIDE SEQUENCE [LARGE SCALE GENOMIC DNA]</scope>
    <source>
        <strain evidence="2 3">DSM 25532</strain>
    </source>
</reference>
<gene>
    <name evidence="2" type="ORF">DES53_102829</name>
</gene>
<feature type="transmembrane region" description="Helical" evidence="1">
    <location>
        <begin position="340"/>
        <end position="359"/>
    </location>
</feature>
<dbReference type="EMBL" id="QNRR01000002">
    <property type="protein sequence ID" value="RBP46438.1"/>
    <property type="molecule type" value="Genomic_DNA"/>
</dbReference>
<comment type="caution">
    <text evidence="2">The sequence shown here is derived from an EMBL/GenBank/DDBJ whole genome shotgun (WGS) entry which is preliminary data.</text>
</comment>
<keyword evidence="1" id="KW-0812">Transmembrane</keyword>
<evidence type="ECO:0000256" key="1">
    <source>
        <dbReference type="SAM" id="Phobius"/>
    </source>
</evidence>
<keyword evidence="1" id="KW-0472">Membrane</keyword>
<feature type="transmembrane region" description="Helical" evidence="1">
    <location>
        <begin position="44"/>
        <end position="65"/>
    </location>
</feature>
<keyword evidence="3" id="KW-1185">Reference proteome</keyword>
<feature type="transmembrane region" description="Helical" evidence="1">
    <location>
        <begin position="77"/>
        <end position="101"/>
    </location>
</feature>
<evidence type="ECO:0000313" key="3">
    <source>
        <dbReference type="Proteomes" id="UP000253426"/>
    </source>
</evidence>
<dbReference type="InterPro" id="IPR010640">
    <property type="entry name" value="Low_temperature_requirement_A"/>
</dbReference>
<accession>A0A366HTL9</accession>
<feature type="transmembrane region" description="Helical" evidence="1">
    <location>
        <begin position="365"/>
        <end position="384"/>
    </location>
</feature>
<dbReference type="Proteomes" id="UP000253426">
    <property type="component" value="Unassembled WGS sequence"/>
</dbReference>
<dbReference type="AlphaFoldDB" id="A0A366HTL9"/>
<protein>
    <submittedName>
        <fullName evidence="2">Low temperature requirement protein LtrA</fullName>
    </submittedName>
</protein>
<feature type="transmembrane region" description="Helical" evidence="1">
    <location>
        <begin position="170"/>
        <end position="189"/>
    </location>
</feature>
<dbReference type="Pfam" id="PF06772">
    <property type="entry name" value="LtrA"/>
    <property type="match status" value="1"/>
</dbReference>
<dbReference type="RefSeq" id="WP_113957950.1">
    <property type="nucleotide sequence ID" value="NZ_QNRR01000002.1"/>
</dbReference>
<feature type="transmembrane region" description="Helical" evidence="1">
    <location>
        <begin position="113"/>
        <end position="131"/>
    </location>
</feature>
<name>A0A366HTL9_9BACT</name>
<dbReference type="OrthoDB" id="9798526at2"/>
<organism evidence="2 3">
    <name type="scientific">Roseimicrobium gellanilyticum</name>
    <dbReference type="NCBI Taxonomy" id="748857"/>
    <lineage>
        <taxon>Bacteria</taxon>
        <taxon>Pseudomonadati</taxon>
        <taxon>Verrucomicrobiota</taxon>
        <taxon>Verrucomicrobiia</taxon>
        <taxon>Verrucomicrobiales</taxon>
        <taxon>Verrucomicrobiaceae</taxon>
        <taxon>Roseimicrobium</taxon>
    </lineage>
</organism>